<reference evidence="6" key="1">
    <citation type="submission" date="2020-03" db="EMBL/GenBank/DDBJ databases">
        <title>Complete genome sequence of sulfur-oxidizing bacterium skT11.</title>
        <authorList>
            <person name="Kanda M."/>
            <person name="Kojima H."/>
            <person name="Fukui M."/>
        </authorList>
    </citation>
    <scope>NUCLEOTIDE SEQUENCE [LARGE SCALE GENOMIC DNA]</scope>
    <source>
        <strain evidence="6">skT11</strain>
    </source>
</reference>
<name>A0A6F8VDX7_9PROT</name>
<organism evidence="5 6">
    <name type="scientific">Sulfurimicrobium lacus</name>
    <dbReference type="NCBI Taxonomy" id="2715678"/>
    <lineage>
        <taxon>Bacteria</taxon>
        <taxon>Pseudomonadati</taxon>
        <taxon>Pseudomonadota</taxon>
        <taxon>Betaproteobacteria</taxon>
        <taxon>Nitrosomonadales</taxon>
        <taxon>Sulfuricellaceae</taxon>
        <taxon>Sulfurimicrobium</taxon>
    </lineage>
</organism>
<dbReference type="PANTHER" id="PTHR11516:SF60">
    <property type="entry name" value="PYRUVATE DEHYDROGENASE E1 COMPONENT SUBUNIT ALPHA"/>
    <property type="match status" value="1"/>
</dbReference>
<dbReference type="KEGG" id="slac:SKTS_18250"/>
<gene>
    <name evidence="5" type="ORF">SKTS_18250</name>
</gene>
<sequence length="320" mass="35350">MQQMQPARLFKSMLRIRRIEEALADRYAEQEMRCPMHLCIGQEAIAVGVCAALHPTDRVFSNHRAHGHYLAKGGNLNAMLAELYGRATGCCGGRGGSMHLIDLDVGFMGSTPIVGGTVPLAVGSAWASSLKQSDQVTVVFFGDGCFEEGVVHESLNFAALHKLPVLFVCENNDFSVYTRRNERQPDRPIYRLAEAHGMAAFSGNGNDVEEVLNISSEAIDNARLGRGPQFIEFRTYRWREHCGPNFDDDLNYRSTQEIESGMGDCPIASHAAELTLKDASFSRDIEKYEDEIRQEIAAAFEFALSSKKPTSEDACGKVYA</sequence>
<dbReference type="GO" id="GO:0004739">
    <property type="term" value="F:pyruvate dehydrogenase (acetyl-transferring) activity"/>
    <property type="evidence" value="ECO:0007669"/>
    <property type="project" value="TreeGrafter"/>
</dbReference>
<evidence type="ECO:0000313" key="5">
    <source>
        <dbReference type="EMBL" id="BCB26939.1"/>
    </source>
</evidence>
<proteinExistence type="predicted"/>
<evidence type="ECO:0000259" key="4">
    <source>
        <dbReference type="Pfam" id="PF00676"/>
    </source>
</evidence>
<dbReference type="RefSeq" id="WP_173063666.1">
    <property type="nucleotide sequence ID" value="NZ_AP022853.1"/>
</dbReference>
<dbReference type="Proteomes" id="UP000502260">
    <property type="component" value="Chromosome"/>
</dbReference>
<dbReference type="AlphaFoldDB" id="A0A6F8VDX7"/>
<accession>A0A6F8VDX7</accession>
<evidence type="ECO:0000313" key="6">
    <source>
        <dbReference type="Proteomes" id="UP000502260"/>
    </source>
</evidence>
<comment type="cofactor">
    <cofactor evidence="1">
        <name>thiamine diphosphate</name>
        <dbReference type="ChEBI" id="CHEBI:58937"/>
    </cofactor>
</comment>
<keyword evidence="2" id="KW-0560">Oxidoreductase</keyword>
<dbReference type="CDD" id="cd02000">
    <property type="entry name" value="TPP_E1_PDC_ADC_BCADC"/>
    <property type="match status" value="1"/>
</dbReference>
<protein>
    <submittedName>
        <fullName evidence="5">Acetoin dehydrogenase</fullName>
    </submittedName>
</protein>
<dbReference type="InterPro" id="IPR029061">
    <property type="entry name" value="THDP-binding"/>
</dbReference>
<keyword evidence="3" id="KW-0786">Thiamine pyrophosphate</keyword>
<dbReference type="InterPro" id="IPR001017">
    <property type="entry name" value="DH_E1"/>
</dbReference>
<dbReference type="EMBL" id="AP022853">
    <property type="protein sequence ID" value="BCB26939.1"/>
    <property type="molecule type" value="Genomic_DNA"/>
</dbReference>
<dbReference type="GO" id="GO:0006086">
    <property type="term" value="P:pyruvate decarboxylation to acetyl-CoA"/>
    <property type="evidence" value="ECO:0007669"/>
    <property type="project" value="TreeGrafter"/>
</dbReference>
<evidence type="ECO:0000256" key="2">
    <source>
        <dbReference type="ARBA" id="ARBA00023002"/>
    </source>
</evidence>
<evidence type="ECO:0000256" key="3">
    <source>
        <dbReference type="ARBA" id="ARBA00023052"/>
    </source>
</evidence>
<dbReference type="Gene3D" id="3.40.50.970">
    <property type="match status" value="1"/>
</dbReference>
<dbReference type="SUPFAM" id="SSF52518">
    <property type="entry name" value="Thiamin diphosphate-binding fold (THDP-binding)"/>
    <property type="match status" value="1"/>
</dbReference>
<feature type="domain" description="Dehydrogenase E1 component" evidence="4">
    <location>
        <begin position="12"/>
        <end position="310"/>
    </location>
</feature>
<dbReference type="PANTHER" id="PTHR11516">
    <property type="entry name" value="PYRUVATE DEHYDROGENASE E1 COMPONENT, ALPHA SUBUNIT BACTERIAL AND ORGANELLAR"/>
    <property type="match status" value="1"/>
</dbReference>
<keyword evidence="6" id="KW-1185">Reference proteome</keyword>
<dbReference type="InterPro" id="IPR050642">
    <property type="entry name" value="PDH_E1_Alpha_Subunit"/>
</dbReference>
<evidence type="ECO:0000256" key="1">
    <source>
        <dbReference type="ARBA" id="ARBA00001964"/>
    </source>
</evidence>
<dbReference type="Pfam" id="PF00676">
    <property type="entry name" value="E1_dh"/>
    <property type="match status" value="1"/>
</dbReference>